<dbReference type="AlphaFoldDB" id="A0A9X6NF32"/>
<comment type="caution">
    <text evidence="1">The sequence shown here is derived from an EMBL/GenBank/DDBJ whole genome shotgun (WGS) entry which is preliminary data.</text>
</comment>
<keyword evidence="2" id="KW-1185">Reference proteome</keyword>
<evidence type="ECO:0000313" key="1">
    <source>
        <dbReference type="EMBL" id="OWA52720.1"/>
    </source>
</evidence>
<dbReference type="EMBL" id="MTYJ01000282">
    <property type="protein sequence ID" value="OWA52720.1"/>
    <property type="molecule type" value="Genomic_DNA"/>
</dbReference>
<dbReference type="Proteomes" id="UP000192578">
    <property type="component" value="Unassembled WGS sequence"/>
</dbReference>
<name>A0A9X6NF32_HYPEX</name>
<evidence type="ECO:0000313" key="2">
    <source>
        <dbReference type="Proteomes" id="UP000192578"/>
    </source>
</evidence>
<reference evidence="2" key="1">
    <citation type="submission" date="2017-01" db="EMBL/GenBank/DDBJ databases">
        <title>Comparative genomics of anhydrobiosis in the tardigrade Hypsibius dujardini.</title>
        <authorList>
            <person name="Yoshida Y."/>
            <person name="Koutsovoulos G."/>
            <person name="Laetsch D."/>
            <person name="Stevens L."/>
            <person name="Kumar S."/>
            <person name="Horikawa D."/>
            <person name="Ishino K."/>
            <person name="Komine S."/>
            <person name="Tomita M."/>
            <person name="Blaxter M."/>
            <person name="Arakawa K."/>
        </authorList>
    </citation>
    <scope>NUCLEOTIDE SEQUENCE [LARGE SCALE GENOMIC DNA]</scope>
    <source>
        <strain evidence="2">Z151</strain>
    </source>
</reference>
<protein>
    <submittedName>
        <fullName evidence="1">Uncharacterized protein</fullName>
    </submittedName>
</protein>
<proteinExistence type="predicted"/>
<sequence>MIRKKERLRVATFQPDQPLENEETLESVVPIEQHYDAAYLADVNTWRCRVSTGDLKLFTFASVAGKLPIFQMALGRTFEHRRGEVNIPPKLASHYMDMFAIMFEKKPTAIPEDMQTGDELRLTQNAVDQLVIKNALSFLREHNHLFKSLYAQCETLYRFVPNEGVQSVKLIPRRLPADVVGEAEEMVLSCAPRRNRCSRPPDEEVNYGIVHPKNSSVPDMVRVAYGKLLLQQAGVGAINVKYRLLMLHPAFRDEPAVDILSNDQLIKEQIRNYK</sequence>
<gene>
    <name evidence="1" type="ORF">BV898_17166</name>
</gene>
<organism evidence="1 2">
    <name type="scientific">Hypsibius exemplaris</name>
    <name type="common">Freshwater tardigrade</name>
    <dbReference type="NCBI Taxonomy" id="2072580"/>
    <lineage>
        <taxon>Eukaryota</taxon>
        <taxon>Metazoa</taxon>
        <taxon>Ecdysozoa</taxon>
        <taxon>Tardigrada</taxon>
        <taxon>Eutardigrada</taxon>
        <taxon>Parachela</taxon>
        <taxon>Hypsibioidea</taxon>
        <taxon>Hypsibiidae</taxon>
        <taxon>Hypsibius</taxon>
    </lineage>
</organism>
<accession>A0A9X6NF32</accession>